<evidence type="ECO:0000313" key="10">
    <source>
        <dbReference type="Proteomes" id="UP000014500"/>
    </source>
</evidence>
<reference evidence="10" key="1">
    <citation type="submission" date="2011-05" db="EMBL/GenBank/DDBJ databases">
        <authorList>
            <person name="Richards S.R."/>
            <person name="Qu J."/>
            <person name="Jiang H."/>
            <person name="Jhangiani S.N."/>
            <person name="Agravi P."/>
            <person name="Goodspeed R."/>
            <person name="Gross S."/>
            <person name="Mandapat C."/>
            <person name="Jackson L."/>
            <person name="Mathew T."/>
            <person name="Pu L."/>
            <person name="Thornton R."/>
            <person name="Saada N."/>
            <person name="Wilczek-Boney K.B."/>
            <person name="Lee S."/>
            <person name="Kovar C."/>
            <person name="Wu Y."/>
            <person name="Scherer S.E."/>
            <person name="Worley K.C."/>
            <person name="Muzny D.M."/>
            <person name="Gibbs R."/>
        </authorList>
    </citation>
    <scope>NUCLEOTIDE SEQUENCE</scope>
    <source>
        <strain evidence="10">Brora</strain>
    </source>
</reference>
<dbReference type="EMBL" id="AFFK01019997">
    <property type="status" value="NOT_ANNOTATED_CDS"/>
    <property type="molecule type" value="Genomic_DNA"/>
</dbReference>
<feature type="transmembrane region" description="Helical" evidence="8">
    <location>
        <begin position="21"/>
        <end position="38"/>
    </location>
</feature>
<evidence type="ECO:0000256" key="2">
    <source>
        <dbReference type="ARBA" id="ARBA00022475"/>
    </source>
</evidence>
<evidence type="ECO:0000256" key="8">
    <source>
        <dbReference type="SAM" id="Phobius"/>
    </source>
</evidence>
<keyword evidence="10" id="KW-1185">Reference proteome</keyword>
<dbReference type="PANTHER" id="PTHR42643:SF24">
    <property type="entry name" value="IONOTROPIC RECEPTOR 60A"/>
    <property type="match status" value="1"/>
</dbReference>
<dbReference type="GO" id="GO:0005886">
    <property type="term" value="C:plasma membrane"/>
    <property type="evidence" value="ECO:0007669"/>
    <property type="project" value="UniProtKB-SubCell"/>
</dbReference>
<keyword evidence="3 8" id="KW-0812">Transmembrane</keyword>
<evidence type="ECO:0000256" key="7">
    <source>
        <dbReference type="ARBA" id="ARBA00023180"/>
    </source>
</evidence>
<keyword evidence="6" id="KW-0675">Receptor</keyword>
<proteinExistence type="predicted"/>
<accession>T1IWZ5</accession>
<keyword evidence="4 8" id="KW-1133">Transmembrane helix</keyword>
<dbReference type="AlphaFoldDB" id="T1IWZ5"/>
<dbReference type="Gene3D" id="3.40.190.10">
    <property type="entry name" value="Periplasmic binding protein-like II"/>
    <property type="match status" value="4"/>
</dbReference>
<dbReference type="EnsemblMetazoa" id="SMAR005725-RA">
    <property type="protein sequence ID" value="SMAR005725-PA"/>
    <property type="gene ID" value="SMAR005725"/>
</dbReference>
<evidence type="ECO:0000256" key="1">
    <source>
        <dbReference type="ARBA" id="ARBA00004651"/>
    </source>
</evidence>
<evidence type="ECO:0000313" key="9">
    <source>
        <dbReference type="EnsemblMetazoa" id="SMAR005725-PA"/>
    </source>
</evidence>
<reference evidence="9" key="2">
    <citation type="submission" date="2015-02" db="UniProtKB">
        <authorList>
            <consortium name="EnsemblMetazoa"/>
        </authorList>
    </citation>
    <scope>IDENTIFICATION</scope>
</reference>
<dbReference type="InterPro" id="IPR052192">
    <property type="entry name" value="Insect_Ionotropic_Sensory_Rcpt"/>
</dbReference>
<dbReference type="PANTHER" id="PTHR42643">
    <property type="entry name" value="IONOTROPIC RECEPTOR 20A-RELATED"/>
    <property type="match status" value="1"/>
</dbReference>
<evidence type="ECO:0000256" key="5">
    <source>
        <dbReference type="ARBA" id="ARBA00023136"/>
    </source>
</evidence>
<evidence type="ECO:0000256" key="6">
    <source>
        <dbReference type="ARBA" id="ARBA00023170"/>
    </source>
</evidence>
<dbReference type="SUPFAM" id="SSF53850">
    <property type="entry name" value="Periplasmic binding protein-like II"/>
    <property type="match status" value="2"/>
</dbReference>
<organism evidence="9 10">
    <name type="scientific">Strigamia maritima</name>
    <name type="common">European centipede</name>
    <name type="synonym">Geophilus maritimus</name>
    <dbReference type="NCBI Taxonomy" id="126957"/>
    <lineage>
        <taxon>Eukaryota</taxon>
        <taxon>Metazoa</taxon>
        <taxon>Ecdysozoa</taxon>
        <taxon>Arthropoda</taxon>
        <taxon>Myriapoda</taxon>
        <taxon>Chilopoda</taxon>
        <taxon>Pleurostigmophora</taxon>
        <taxon>Geophilomorpha</taxon>
        <taxon>Linotaeniidae</taxon>
        <taxon>Strigamia</taxon>
    </lineage>
</organism>
<comment type="subcellular location">
    <subcellularLocation>
        <location evidence="1">Cell membrane</location>
        <topology evidence="1">Multi-pass membrane protein</topology>
    </subcellularLocation>
</comment>
<keyword evidence="5 8" id="KW-0472">Membrane</keyword>
<evidence type="ECO:0000256" key="4">
    <source>
        <dbReference type="ARBA" id="ARBA00022989"/>
    </source>
</evidence>
<protein>
    <submittedName>
        <fullName evidence="9">Uncharacterized protein</fullName>
    </submittedName>
</protein>
<sequence>MEIKIPQHQIQVCTLLQTKNLFVMVIFLSYNALLYASLTVSTTRSRYNDIHELLSDEKVHLFAPKSMHKFLPTGTNLAIKIWKRMKKSEIIKENEEKIKLLSHDNNAIIHGYERLLYDFGTKCEFTIIKIPISSATYFRFPKGSKYLDTFNQKLLKLMESGILGKIPTGSNLAIQILKRMKKSEIVGKKEEKIKLLSRDNNALIQIYEHLLYNFRTKCEFTIIKIPISTATYFRFPKGSKYLDTFNQKLLKLMESGILGKIVEDKKQKKHCKQTDYNNVKAISFRHTVTAFLILVVGVLCPPSSPAVQSDEINN</sequence>
<evidence type="ECO:0000256" key="3">
    <source>
        <dbReference type="ARBA" id="ARBA00022692"/>
    </source>
</evidence>
<keyword evidence="7" id="KW-0325">Glycoprotein</keyword>
<keyword evidence="2" id="KW-1003">Cell membrane</keyword>
<name>T1IWZ5_STRMM</name>
<dbReference type="HOGENOM" id="CLU_887327_0_0_1"/>
<dbReference type="Proteomes" id="UP000014500">
    <property type="component" value="Unassembled WGS sequence"/>
</dbReference>